<proteinExistence type="predicted"/>
<dbReference type="AlphaFoldDB" id="A0AAE0G3P4"/>
<gene>
    <name evidence="1" type="ORF">CYMTET_20995</name>
</gene>
<dbReference type="EMBL" id="LGRX02010290">
    <property type="protein sequence ID" value="KAK3270615.1"/>
    <property type="molecule type" value="Genomic_DNA"/>
</dbReference>
<keyword evidence="2" id="KW-1185">Reference proteome</keyword>
<dbReference type="Proteomes" id="UP001190700">
    <property type="component" value="Unassembled WGS sequence"/>
</dbReference>
<comment type="caution">
    <text evidence="1">The sequence shown here is derived from an EMBL/GenBank/DDBJ whole genome shotgun (WGS) entry which is preliminary data.</text>
</comment>
<reference evidence="1 2" key="1">
    <citation type="journal article" date="2015" name="Genome Biol. Evol.">
        <title>Comparative Genomics of a Bacterivorous Green Alga Reveals Evolutionary Causalities and Consequences of Phago-Mixotrophic Mode of Nutrition.</title>
        <authorList>
            <person name="Burns J.A."/>
            <person name="Paasch A."/>
            <person name="Narechania A."/>
            <person name="Kim E."/>
        </authorList>
    </citation>
    <scope>NUCLEOTIDE SEQUENCE [LARGE SCALE GENOMIC DNA]</scope>
    <source>
        <strain evidence="1 2">PLY_AMNH</strain>
    </source>
</reference>
<evidence type="ECO:0000313" key="1">
    <source>
        <dbReference type="EMBL" id="KAK3270615.1"/>
    </source>
</evidence>
<organism evidence="1 2">
    <name type="scientific">Cymbomonas tetramitiformis</name>
    <dbReference type="NCBI Taxonomy" id="36881"/>
    <lineage>
        <taxon>Eukaryota</taxon>
        <taxon>Viridiplantae</taxon>
        <taxon>Chlorophyta</taxon>
        <taxon>Pyramimonadophyceae</taxon>
        <taxon>Pyramimonadales</taxon>
        <taxon>Pyramimonadaceae</taxon>
        <taxon>Cymbomonas</taxon>
    </lineage>
</organism>
<sequence>MRIAKFKDMHTREFFNKVLSALRSTDPEQDCDMAQKPPCAAALMRKLSGGCPAAQPAEYLGASEVPIGREILCARLLHADAPFQATSNLLGVRVVANKDPQSAIADFNDALKSAWRRATMDDEDVKGLFIAALDTVYYLPVPCCLY</sequence>
<accession>A0AAE0G3P4</accession>
<evidence type="ECO:0000313" key="2">
    <source>
        <dbReference type="Proteomes" id="UP001190700"/>
    </source>
</evidence>
<protein>
    <submittedName>
        <fullName evidence="1">Uncharacterized protein</fullName>
    </submittedName>
</protein>
<name>A0AAE0G3P4_9CHLO</name>